<evidence type="ECO:0000259" key="1">
    <source>
        <dbReference type="Pfam" id="PF05699"/>
    </source>
</evidence>
<sequence>MSLSKKMKCSEESTSRNFQEWWTFKYGMIFKNNKALCVLCSESVVCRTSSVKRHFETIHKTLLTKSADELKCFISRALSNKDAQSDKLIKFVKKSDNLVSASFDVAKSIAIRGKPFSDGDFIKISWLYCADNLFQDFDNKDAIIQRIKDLSISRNTIKERILSMNSNIENQLIHDLNQSSFFSICFDESTDITSSARLSIISRFCINDEVREELIKLASIPAKTTGENICEVVVNVIEDIGLNLSKIISVTTDGAPCMIGKNRGFVNLFSKKIGHPLIGFHCIIHQEALCAKDGLLQYENILKLVTKIVNFINARALNKRQFSLLLEEVNSIHKGLVMYNNVRWLSRGNLLERFVECLHEIRLFLSENQKNYTELTDINWLCNLMFFTDFCLHLNELNLKLQGTGKKLEFMFSLIKSFETKLNVFIRDIENHKFKYFQHLNKFLSEIEINETPKLDENIKKFLSIIKETIQQFNNRFIDFKKFECNIKFLKCPDTCNFDELDLHYFEWMNIDTFEFELIDLQSCNTWKQKFIDLRQLIEEIEINRLQVNAVKNADNEILKVWNSLPNTFNTLKKVARSILSIFSSTYACESLFSIMNLIKTKQRNTLIDETSAACVSLKTTNYTPDIKMLSSKKQQQKSH</sequence>
<dbReference type="EMBL" id="VYZN01000769">
    <property type="protein sequence ID" value="KAE9522703.1"/>
    <property type="molecule type" value="Genomic_DNA"/>
</dbReference>
<dbReference type="Proteomes" id="UP000475862">
    <property type="component" value="Unassembled WGS sequence"/>
</dbReference>
<gene>
    <name evidence="2" type="ORF">AGLY_016898</name>
</gene>
<keyword evidence="3" id="KW-1185">Reference proteome</keyword>
<organism evidence="2 3">
    <name type="scientific">Aphis glycines</name>
    <name type="common">Soybean aphid</name>
    <dbReference type="NCBI Taxonomy" id="307491"/>
    <lineage>
        <taxon>Eukaryota</taxon>
        <taxon>Metazoa</taxon>
        <taxon>Ecdysozoa</taxon>
        <taxon>Arthropoda</taxon>
        <taxon>Hexapoda</taxon>
        <taxon>Insecta</taxon>
        <taxon>Pterygota</taxon>
        <taxon>Neoptera</taxon>
        <taxon>Paraneoptera</taxon>
        <taxon>Hemiptera</taxon>
        <taxon>Sternorrhyncha</taxon>
        <taxon>Aphidomorpha</taxon>
        <taxon>Aphidoidea</taxon>
        <taxon>Aphididae</taxon>
        <taxon>Aphidini</taxon>
        <taxon>Aphis</taxon>
        <taxon>Aphis</taxon>
    </lineage>
</organism>
<comment type="caution">
    <text evidence="2">The sequence shown here is derived from an EMBL/GenBank/DDBJ whole genome shotgun (WGS) entry which is preliminary data.</text>
</comment>
<dbReference type="OrthoDB" id="6587763at2759"/>
<dbReference type="InterPro" id="IPR012337">
    <property type="entry name" value="RNaseH-like_sf"/>
</dbReference>
<proteinExistence type="predicted"/>
<dbReference type="Pfam" id="PF05699">
    <property type="entry name" value="Dimer_Tnp_hAT"/>
    <property type="match status" value="1"/>
</dbReference>
<protein>
    <recommendedName>
        <fullName evidence="1">HAT C-terminal dimerisation domain-containing protein</fullName>
    </recommendedName>
</protein>
<evidence type="ECO:0000313" key="2">
    <source>
        <dbReference type="EMBL" id="KAE9522703.1"/>
    </source>
</evidence>
<dbReference type="AlphaFoldDB" id="A0A6G0SWF8"/>
<reference evidence="2 3" key="1">
    <citation type="submission" date="2019-08" db="EMBL/GenBank/DDBJ databases">
        <title>The genome of the soybean aphid Biotype 1, its phylome, world population structure and adaptation to the North American continent.</title>
        <authorList>
            <person name="Giordano R."/>
            <person name="Donthu R.K."/>
            <person name="Hernandez A.G."/>
            <person name="Wright C.L."/>
            <person name="Zimin A.V."/>
        </authorList>
    </citation>
    <scope>NUCLEOTIDE SEQUENCE [LARGE SCALE GENOMIC DNA]</scope>
    <source>
        <tissue evidence="2">Whole aphids</tissue>
    </source>
</reference>
<dbReference type="InterPro" id="IPR008906">
    <property type="entry name" value="HATC_C_dom"/>
</dbReference>
<accession>A0A6G0SWF8</accession>
<dbReference type="SUPFAM" id="SSF53098">
    <property type="entry name" value="Ribonuclease H-like"/>
    <property type="match status" value="1"/>
</dbReference>
<dbReference type="GO" id="GO:0046983">
    <property type="term" value="F:protein dimerization activity"/>
    <property type="evidence" value="ECO:0007669"/>
    <property type="project" value="InterPro"/>
</dbReference>
<name>A0A6G0SWF8_APHGL</name>
<evidence type="ECO:0000313" key="3">
    <source>
        <dbReference type="Proteomes" id="UP000475862"/>
    </source>
</evidence>
<dbReference type="PANTHER" id="PTHR45913">
    <property type="entry name" value="EPM2A-INTERACTING PROTEIN 1"/>
    <property type="match status" value="1"/>
</dbReference>
<dbReference type="PANTHER" id="PTHR45913:SF10">
    <property type="entry name" value="DUF4371 DOMAIN-CONTAINING PROTEIN"/>
    <property type="match status" value="1"/>
</dbReference>
<feature type="domain" description="HAT C-terminal dimerisation" evidence="1">
    <location>
        <begin position="534"/>
        <end position="619"/>
    </location>
</feature>